<evidence type="ECO:0000313" key="3">
    <source>
        <dbReference type="Proteomes" id="UP001217089"/>
    </source>
</evidence>
<sequence>MTSIQLFPPVDHDPKVPTEWGTGKLKEDVNIWIPGPPTWHQKRLHSSVKSSPFDELRNKHLTEVRDSEL</sequence>
<dbReference type="EMBL" id="JARBDR010000793">
    <property type="protein sequence ID" value="KAJ8307312.1"/>
    <property type="molecule type" value="Genomic_DNA"/>
</dbReference>
<organism evidence="2 3">
    <name type="scientific">Tegillarca granosa</name>
    <name type="common">Malaysian cockle</name>
    <name type="synonym">Anadara granosa</name>
    <dbReference type="NCBI Taxonomy" id="220873"/>
    <lineage>
        <taxon>Eukaryota</taxon>
        <taxon>Metazoa</taxon>
        <taxon>Spiralia</taxon>
        <taxon>Lophotrochozoa</taxon>
        <taxon>Mollusca</taxon>
        <taxon>Bivalvia</taxon>
        <taxon>Autobranchia</taxon>
        <taxon>Pteriomorphia</taxon>
        <taxon>Arcoida</taxon>
        <taxon>Arcoidea</taxon>
        <taxon>Arcidae</taxon>
        <taxon>Tegillarca</taxon>
    </lineage>
</organism>
<gene>
    <name evidence="2" type="ORF">KUTeg_015396</name>
</gene>
<evidence type="ECO:0000313" key="2">
    <source>
        <dbReference type="EMBL" id="KAJ8307312.1"/>
    </source>
</evidence>
<feature type="region of interest" description="Disordered" evidence="1">
    <location>
        <begin position="1"/>
        <end position="21"/>
    </location>
</feature>
<accession>A0ABQ9EPZ6</accession>
<dbReference type="Proteomes" id="UP001217089">
    <property type="component" value="Unassembled WGS sequence"/>
</dbReference>
<protein>
    <submittedName>
        <fullName evidence="2">Uncharacterized protein</fullName>
    </submittedName>
</protein>
<comment type="caution">
    <text evidence="2">The sequence shown here is derived from an EMBL/GenBank/DDBJ whole genome shotgun (WGS) entry which is preliminary data.</text>
</comment>
<keyword evidence="3" id="KW-1185">Reference proteome</keyword>
<name>A0ABQ9EPZ6_TEGGR</name>
<reference evidence="2 3" key="1">
    <citation type="submission" date="2022-12" db="EMBL/GenBank/DDBJ databases">
        <title>Chromosome-level genome of Tegillarca granosa.</title>
        <authorList>
            <person name="Kim J."/>
        </authorList>
    </citation>
    <scope>NUCLEOTIDE SEQUENCE [LARGE SCALE GENOMIC DNA]</scope>
    <source>
        <strain evidence="2">Teg-2019</strain>
        <tissue evidence="2">Adductor muscle</tissue>
    </source>
</reference>
<proteinExistence type="predicted"/>
<evidence type="ECO:0000256" key="1">
    <source>
        <dbReference type="SAM" id="MobiDB-lite"/>
    </source>
</evidence>